<keyword evidence="2" id="KW-1185">Reference proteome</keyword>
<dbReference type="HOGENOM" id="CLU_3104164_0_0_11"/>
<dbReference type="KEGG" id="sbh:SBI_09164"/>
<protein>
    <submittedName>
        <fullName evidence="1">Uncharacterized protein</fullName>
    </submittedName>
</protein>
<reference evidence="1 2" key="1">
    <citation type="journal article" date="2010" name="J. Bacteriol.">
        <title>Genome sequence of the milbemycin-producing bacterium Streptomyces bingchenggensis.</title>
        <authorList>
            <person name="Wang X.J."/>
            <person name="Yan Y.J."/>
            <person name="Zhang B."/>
            <person name="An J."/>
            <person name="Wang J.J."/>
            <person name="Tian J."/>
            <person name="Jiang L."/>
            <person name="Chen Y.H."/>
            <person name="Huang S.X."/>
            <person name="Yin M."/>
            <person name="Zhang J."/>
            <person name="Gao A.L."/>
            <person name="Liu C.X."/>
            <person name="Zhu Z.X."/>
            <person name="Xiang W.S."/>
        </authorList>
    </citation>
    <scope>NUCLEOTIDE SEQUENCE [LARGE SCALE GENOMIC DNA]</scope>
    <source>
        <strain evidence="1 2">BCW-1</strain>
    </source>
</reference>
<sequence length="51" mass="5579">MMVMGSDTFSDGASRWWSDCFGARTGASARQASDASPVAAMIRDNCYQQQR</sequence>
<name>D7C3R6_STRBB</name>
<dbReference type="AlphaFoldDB" id="D7C3R6"/>
<organism evidence="1 2">
    <name type="scientific">Streptomyces bingchenggensis (strain BCW-1)</name>
    <dbReference type="NCBI Taxonomy" id="749414"/>
    <lineage>
        <taxon>Bacteria</taxon>
        <taxon>Bacillati</taxon>
        <taxon>Actinomycetota</taxon>
        <taxon>Actinomycetes</taxon>
        <taxon>Kitasatosporales</taxon>
        <taxon>Streptomycetaceae</taxon>
        <taxon>Streptomyces</taxon>
    </lineage>
</organism>
<dbReference type="EMBL" id="CP002047">
    <property type="protein sequence ID" value="ADI12282.1"/>
    <property type="molecule type" value="Genomic_DNA"/>
</dbReference>
<evidence type="ECO:0000313" key="1">
    <source>
        <dbReference type="EMBL" id="ADI12282.1"/>
    </source>
</evidence>
<dbReference type="Proteomes" id="UP000000377">
    <property type="component" value="Chromosome"/>
</dbReference>
<accession>D7C3R6</accession>
<proteinExistence type="predicted"/>
<gene>
    <name evidence="1" type="ordered locus">SBI_09164</name>
</gene>
<evidence type="ECO:0000313" key="2">
    <source>
        <dbReference type="Proteomes" id="UP000000377"/>
    </source>
</evidence>